<dbReference type="GO" id="GO:0016987">
    <property type="term" value="F:sigma factor activity"/>
    <property type="evidence" value="ECO:0007669"/>
    <property type="project" value="UniProtKB-KW"/>
</dbReference>
<gene>
    <name evidence="8" type="ORF">CBEIBR21_04365</name>
</gene>
<evidence type="ECO:0000256" key="4">
    <source>
        <dbReference type="ARBA" id="ARBA00023125"/>
    </source>
</evidence>
<dbReference type="Pfam" id="PF04542">
    <property type="entry name" value="Sigma70_r2"/>
    <property type="match status" value="1"/>
</dbReference>
<protein>
    <submittedName>
        <fullName evidence="8">RNA polymerase subunit sigma-70</fullName>
    </submittedName>
</protein>
<dbReference type="InterPro" id="IPR013325">
    <property type="entry name" value="RNA_pol_sigma_r2"/>
</dbReference>
<comment type="similarity">
    <text evidence="1">Belongs to the sigma-70 factor family. ECF subfamily.</text>
</comment>
<evidence type="ECO:0000256" key="2">
    <source>
        <dbReference type="ARBA" id="ARBA00023015"/>
    </source>
</evidence>
<evidence type="ECO:0000256" key="3">
    <source>
        <dbReference type="ARBA" id="ARBA00023082"/>
    </source>
</evidence>
<dbReference type="Proteomes" id="UP000190959">
    <property type="component" value="Unassembled WGS sequence"/>
</dbReference>
<keyword evidence="2" id="KW-0805">Transcription regulation</keyword>
<dbReference type="InterPro" id="IPR036388">
    <property type="entry name" value="WH-like_DNA-bd_sf"/>
</dbReference>
<evidence type="ECO:0000259" key="7">
    <source>
        <dbReference type="Pfam" id="PF08281"/>
    </source>
</evidence>
<proteinExistence type="inferred from homology"/>
<dbReference type="InterPro" id="IPR039425">
    <property type="entry name" value="RNA_pol_sigma-70-like"/>
</dbReference>
<dbReference type="InterPro" id="IPR014284">
    <property type="entry name" value="RNA_pol_sigma-70_dom"/>
</dbReference>
<dbReference type="PANTHER" id="PTHR43133">
    <property type="entry name" value="RNA POLYMERASE ECF-TYPE SIGMA FACTO"/>
    <property type="match status" value="1"/>
</dbReference>
<dbReference type="InterPro" id="IPR013249">
    <property type="entry name" value="RNA_pol_sigma70_r4_t2"/>
</dbReference>
<evidence type="ECO:0000259" key="6">
    <source>
        <dbReference type="Pfam" id="PF04542"/>
    </source>
</evidence>
<evidence type="ECO:0000313" key="9">
    <source>
        <dbReference type="Proteomes" id="UP000190959"/>
    </source>
</evidence>
<dbReference type="SUPFAM" id="SSF88659">
    <property type="entry name" value="Sigma3 and sigma4 domains of RNA polymerase sigma factors"/>
    <property type="match status" value="1"/>
</dbReference>
<keyword evidence="4" id="KW-0238">DNA-binding</keyword>
<reference evidence="8 9" key="1">
    <citation type="submission" date="2017-02" db="EMBL/GenBank/DDBJ databases">
        <title>Genome sequence of Clostridium beijerinckii Br21.</title>
        <authorList>
            <person name="Fonseca B.C."/>
            <person name="Guazzaroni M.E."/>
            <person name="Riano-Pachon D.M."/>
            <person name="Reginatto V."/>
        </authorList>
    </citation>
    <scope>NUCLEOTIDE SEQUENCE [LARGE SCALE GENOMIC DNA]</scope>
    <source>
        <strain evidence="8 9">Br21</strain>
    </source>
</reference>
<dbReference type="GO" id="GO:0006352">
    <property type="term" value="P:DNA-templated transcription initiation"/>
    <property type="evidence" value="ECO:0007669"/>
    <property type="project" value="InterPro"/>
</dbReference>
<dbReference type="GO" id="GO:0003677">
    <property type="term" value="F:DNA binding"/>
    <property type="evidence" value="ECO:0007669"/>
    <property type="project" value="UniProtKB-KW"/>
</dbReference>
<dbReference type="InterPro" id="IPR013324">
    <property type="entry name" value="RNA_pol_sigma_r3/r4-like"/>
</dbReference>
<comment type="caution">
    <text evidence="8">The sequence shown here is derived from an EMBL/GenBank/DDBJ whole genome shotgun (WGS) entry which is preliminary data.</text>
</comment>
<evidence type="ECO:0000313" key="8">
    <source>
        <dbReference type="EMBL" id="OOP75410.1"/>
    </source>
</evidence>
<sequence length="161" mass="18836">MKDSTCDLIKKDLSIIYRYLISIGASKEDSEDIIQETFIKTYENIDILIDGNIKAWMFKVSINKFYSLYKKSKVNISLTDELLITIESHFKIMHIDSALDINRILSLMKESEKNLLVLKYSMGLTYKQIGKLLNIEEGSAKTLCYRARNRFKKIWEGEEFE</sequence>
<keyword evidence="3" id="KW-0731">Sigma factor</keyword>
<feature type="domain" description="RNA polymerase sigma factor 70 region 4 type 2" evidence="7">
    <location>
        <begin position="100"/>
        <end position="150"/>
    </location>
</feature>
<feature type="domain" description="RNA polymerase sigma-70 region 2" evidence="6">
    <location>
        <begin position="9"/>
        <end position="72"/>
    </location>
</feature>
<evidence type="ECO:0000256" key="5">
    <source>
        <dbReference type="ARBA" id="ARBA00023163"/>
    </source>
</evidence>
<evidence type="ECO:0000256" key="1">
    <source>
        <dbReference type="ARBA" id="ARBA00010641"/>
    </source>
</evidence>
<dbReference type="NCBIfam" id="TIGR02937">
    <property type="entry name" value="sigma70-ECF"/>
    <property type="match status" value="1"/>
</dbReference>
<dbReference type="Pfam" id="PF08281">
    <property type="entry name" value="Sigma70_r4_2"/>
    <property type="match status" value="1"/>
</dbReference>
<dbReference type="PANTHER" id="PTHR43133:SF8">
    <property type="entry name" value="RNA POLYMERASE SIGMA FACTOR HI_1459-RELATED"/>
    <property type="match status" value="1"/>
</dbReference>
<dbReference type="EMBL" id="MWMH01000001">
    <property type="protein sequence ID" value="OOP75410.1"/>
    <property type="molecule type" value="Genomic_DNA"/>
</dbReference>
<dbReference type="InterPro" id="IPR007627">
    <property type="entry name" value="RNA_pol_sigma70_r2"/>
</dbReference>
<accession>A0A1S9ND59</accession>
<dbReference type="SUPFAM" id="SSF88946">
    <property type="entry name" value="Sigma2 domain of RNA polymerase sigma factors"/>
    <property type="match status" value="1"/>
</dbReference>
<dbReference type="AlphaFoldDB" id="A0A1S9ND59"/>
<dbReference type="Gene3D" id="1.10.10.10">
    <property type="entry name" value="Winged helix-like DNA-binding domain superfamily/Winged helix DNA-binding domain"/>
    <property type="match status" value="1"/>
</dbReference>
<keyword evidence="5" id="KW-0804">Transcription</keyword>
<dbReference type="Gene3D" id="1.10.1740.10">
    <property type="match status" value="1"/>
</dbReference>
<name>A0A1S9ND59_CLOBE</name>
<organism evidence="8 9">
    <name type="scientific">Clostridium beijerinckii</name>
    <name type="common">Clostridium MP</name>
    <dbReference type="NCBI Taxonomy" id="1520"/>
    <lineage>
        <taxon>Bacteria</taxon>
        <taxon>Bacillati</taxon>
        <taxon>Bacillota</taxon>
        <taxon>Clostridia</taxon>
        <taxon>Eubacteriales</taxon>
        <taxon>Clostridiaceae</taxon>
        <taxon>Clostridium</taxon>
    </lineage>
</organism>